<evidence type="ECO:0000313" key="6">
    <source>
        <dbReference type="EMBL" id="GAE28908.1"/>
    </source>
</evidence>
<feature type="binding site" evidence="4">
    <location>
        <position position="85"/>
    </location>
    <ligand>
        <name>Zn(2+)</name>
        <dbReference type="ChEBI" id="CHEBI:29105"/>
    </ligand>
</feature>
<feature type="domain" description="SprT-like" evidence="5">
    <location>
        <begin position="18"/>
        <end position="163"/>
    </location>
</feature>
<keyword evidence="1 4" id="KW-0963">Cytoplasm</keyword>
<reference evidence="6" key="1">
    <citation type="journal article" date="2014" name="Genome Announc.">
        <title>Draft Genome Sequences of Three Alkaliphilic Bacillus Strains, Bacillus wakoensis JCM 9140T, Bacillus akibai JCM 9157T, and Bacillus hemicellulosilyticus JCM 9152T.</title>
        <authorList>
            <person name="Yuki M."/>
            <person name="Oshima K."/>
            <person name="Suda W."/>
            <person name="Oshida Y."/>
            <person name="Kitamura K."/>
            <person name="Iida T."/>
            <person name="Hattori M."/>
            <person name="Ohkuma M."/>
        </authorList>
    </citation>
    <scope>NUCLEOTIDE SEQUENCE [LARGE SCALE GENOMIC DNA]</scope>
    <source>
        <strain evidence="6">JCM 9152</strain>
    </source>
</reference>
<dbReference type="AlphaFoldDB" id="W4QB82"/>
<dbReference type="Pfam" id="PF17283">
    <property type="entry name" value="Zn_ribbon_SprT"/>
    <property type="match status" value="1"/>
</dbReference>
<dbReference type="Proteomes" id="UP000018895">
    <property type="component" value="Unassembled WGS sequence"/>
</dbReference>
<dbReference type="InterPro" id="IPR006640">
    <property type="entry name" value="SprT-like_domain"/>
</dbReference>
<keyword evidence="2 4" id="KW-0479">Metal-binding</keyword>
<dbReference type="SMART" id="SM00731">
    <property type="entry name" value="SprT"/>
    <property type="match status" value="1"/>
</dbReference>
<accession>W4QB82</accession>
<proteinExistence type="inferred from homology"/>
<dbReference type="Pfam" id="PF10263">
    <property type="entry name" value="SprT-like"/>
    <property type="match status" value="1"/>
</dbReference>
<comment type="cofactor">
    <cofactor evidence="4">
        <name>Zn(2+)</name>
        <dbReference type="ChEBI" id="CHEBI:29105"/>
    </cofactor>
    <text evidence="4">Binds 1 zinc ion.</text>
</comment>
<evidence type="ECO:0000256" key="1">
    <source>
        <dbReference type="ARBA" id="ARBA00022490"/>
    </source>
</evidence>
<dbReference type="InterPro" id="IPR035240">
    <property type="entry name" value="SprT_Zn_ribbon"/>
</dbReference>
<feature type="binding site" evidence="4">
    <location>
        <position position="81"/>
    </location>
    <ligand>
        <name>Zn(2+)</name>
        <dbReference type="ChEBI" id="CHEBI:29105"/>
    </ligand>
</feature>
<evidence type="ECO:0000256" key="4">
    <source>
        <dbReference type="HAMAP-Rule" id="MF_00745"/>
    </source>
</evidence>
<dbReference type="RefSeq" id="WP_235715585.1">
    <property type="nucleotide sequence ID" value="NZ_BAUU01000001.1"/>
</dbReference>
<name>W4QB82_9BACI</name>
<dbReference type="GO" id="GO:0006950">
    <property type="term" value="P:response to stress"/>
    <property type="evidence" value="ECO:0007669"/>
    <property type="project" value="UniProtKB-ARBA"/>
</dbReference>
<dbReference type="NCBIfam" id="NF003339">
    <property type="entry name" value="PRK04351.1"/>
    <property type="match status" value="1"/>
</dbReference>
<comment type="similarity">
    <text evidence="4">Belongs to the SprT family.</text>
</comment>
<evidence type="ECO:0000259" key="5">
    <source>
        <dbReference type="SMART" id="SM00731"/>
    </source>
</evidence>
<dbReference type="STRING" id="1236971.JCM9152_245"/>
<comment type="subcellular location">
    <subcellularLocation>
        <location evidence="4">Cytoplasm</location>
    </subcellularLocation>
</comment>
<dbReference type="InterPro" id="IPR023524">
    <property type="entry name" value="Uncharacterised_SprT-like"/>
</dbReference>
<keyword evidence="7" id="KW-1185">Reference proteome</keyword>
<dbReference type="GO" id="GO:0008270">
    <property type="term" value="F:zinc ion binding"/>
    <property type="evidence" value="ECO:0007669"/>
    <property type="project" value="UniProtKB-UniRule"/>
</dbReference>
<keyword evidence="3 4" id="KW-0862">Zinc</keyword>
<dbReference type="GO" id="GO:0005737">
    <property type="term" value="C:cytoplasm"/>
    <property type="evidence" value="ECO:0007669"/>
    <property type="project" value="UniProtKB-SubCell"/>
</dbReference>
<sequence>MLKGSGNMDKHKKWLNENSLQKLVEEISLTYFNRPFQHRALYNNRLRTTGGRYLLHSHHIEINPKQVIHFGYEGLVGIIKHELCHYHLHIEGEGYKHQDREFKSLMKKVGAPRYCDMIPGMKREHKATHVYRCLGCSLEYVRKRRIDTSKFVCGKCRGKLQKKS</sequence>
<evidence type="ECO:0000256" key="3">
    <source>
        <dbReference type="ARBA" id="ARBA00022833"/>
    </source>
</evidence>
<organism evidence="6 7">
    <name type="scientific">Halalkalibacter hemicellulosilyticusJCM 9152</name>
    <dbReference type="NCBI Taxonomy" id="1236971"/>
    <lineage>
        <taxon>Bacteria</taxon>
        <taxon>Bacillati</taxon>
        <taxon>Bacillota</taxon>
        <taxon>Bacilli</taxon>
        <taxon>Bacillales</taxon>
        <taxon>Bacillaceae</taxon>
        <taxon>Halalkalibacter</taxon>
    </lineage>
</organism>
<comment type="caution">
    <text evidence="6">The sequence shown here is derived from an EMBL/GenBank/DDBJ whole genome shotgun (WGS) entry which is preliminary data.</text>
</comment>
<evidence type="ECO:0000256" key="2">
    <source>
        <dbReference type="ARBA" id="ARBA00022723"/>
    </source>
</evidence>
<feature type="active site" evidence="4">
    <location>
        <position position="82"/>
    </location>
</feature>
<protein>
    <recommendedName>
        <fullName evidence="4">Protein SprT-like</fullName>
    </recommendedName>
</protein>
<dbReference type="HAMAP" id="MF_00745">
    <property type="entry name" value="SprT_like"/>
    <property type="match status" value="1"/>
</dbReference>
<dbReference type="EMBL" id="BAUU01000001">
    <property type="protein sequence ID" value="GAE28908.1"/>
    <property type="molecule type" value="Genomic_DNA"/>
</dbReference>
<evidence type="ECO:0000313" key="7">
    <source>
        <dbReference type="Proteomes" id="UP000018895"/>
    </source>
</evidence>
<gene>
    <name evidence="6" type="ORF">JCM9152_245</name>
</gene>